<evidence type="ECO:0000313" key="2">
    <source>
        <dbReference type="Proteomes" id="UP001186974"/>
    </source>
</evidence>
<comment type="caution">
    <text evidence="1">The sequence shown here is derived from an EMBL/GenBank/DDBJ whole genome shotgun (WGS) entry which is preliminary data.</text>
</comment>
<proteinExistence type="predicted"/>
<evidence type="ECO:0000313" key="1">
    <source>
        <dbReference type="EMBL" id="KAK3077764.1"/>
    </source>
</evidence>
<reference evidence="1" key="1">
    <citation type="submission" date="2024-09" db="EMBL/GenBank/DDBJ databases">
        <title>Black Yeasts Isolated from many extreme environments.</title>
        <authorList>
            <person name="Coleine C."/>
            <person name="Stajich J.E."/>
            <person name="Selbmann L."/>
        </authorList>
    </citation>
    <scope>NUCLEOTIDE SEQUENCE</scope>
    <source>
        <strain evidence="1">CCFEE 5737</strain>
    </source>
</reference>
<sequence>MFTNAYGTQQNLSKSYSRPLLNYHSNLAKRQIGVNSTTHKPRELTVNLDGGRVARPAIMALLDRLQRIDTLPKKIFDKATPDLAYLIQPLGCPSGMSEAAPHLTLNEAAA</sequence>
<organism evidence="1 2">
    <name type="scientific">Coniosporium uncinatum</name>
    <dbReference type="NCBI Taxonomy" id="93489"/>
    <lineage>
        <taxon>Eukaryota</taxon>
        <taxon>Fungi</taxon>
        <taxon>Dikarya</taxon>
        <taxon>Ascomycota</taxon>
        <taxon>Pezizomycotina</taxon>
        <taxon>Dothideomycetes</taxon>
        <taxon>Dothideomycetes incertae sedis</taxon>
        <taxon>Coniosporium</taxon>
    </lineage>
</organism>
<dbReference type="Proteomes" id="UP001186974">
    <property type="component" value="Unassembled WGS sequence"/>
</dbReference>
<protein>
    <submittedName>
        <fullName evidence="1">Uncharacterized protein</fullName>
    </submittedName>
</protein>
<keyword evidence="2" id="KW-1185">Reference proteome</keyword>
<name>A0ACC3DMD9_9PEZI</name>
<accession>A0ACC3DMD9</accession>
<dbReference type="EMBL" id="JAWDJW010002531">
    <property type="protein sequence ID" value="KAK3077764.1"/>
    <property type="molecule type" value="Genomic_DNA"/>
</dbReference>
<gene>
    <name evidence="1" type="ORF">LTS18_009376</name>
</gene>